<evidence type="ECO:0000313" key="1">
    <source>
        <dbReference type="EMBL" id="KRX98895.1"/>
    </source>
</evidence>
<dbReference type="EMBL" id="JYDU01000018">
    <property type="protein sequence ID" value="KRX98895.1"/>
    <property type="molecule type" value="Genomic_DNA"/>
</dbReference>
<evidence type="ECO:0000313" key="2">
    <source>
        <dbReference type="Proteomes" id="UP000054815"/>
    </source>
</evidence>
<comment type="caution">
    <text evidence="1">The sequence shown here is derived from an EMBL/GenBank/DDBJ whole genome shotgun (WGS) entry which is preliminary data.</text>
</comment>
<dbReference type="Proteomes" id="UP000054815">
    <property type="component" value="Unassembled WGS sequence"/>
</dbReference>
<gene>
    <name evidence="1" type="ORF">T4E_2772</name>
</gene>
<proteinExistence type="predicted"/>
<organism evidence="1 2">
    <name type="scientific">Trichinella pseudospiralis</name>
    <name type="common">Parasitic roundworm</name>
    <dbReference type="NCBI Taxonomy" id="6337"/>
    <lineage>
        <taxon>Eukaryota</taxon>
        <taxon>Metazoa</taxon>
        <taxon>Ecdysozoa</taxon>
        <taxon>Nematoda</taxon>
        <taxon>Enoplea</taxon>
        <taxon>Dorylaimia</taxon>
        <taxon>Trichinellida</taxon>
        <taxon>Trichinellidae</taxon>
        <taxon>Trichinella</taxon>
    </lineage>
</organism>
<sequence>MEAVCHHSVERDSRSDSPRSMATLFRAVDDIVRVREREKLHCCNNCVAKIQKERGLTTRSEHSLVLLDPTGAVGWISSIW</sequence>
<accession>A0A0V0YFA1</accession>
<reference evidence="1 2" key="1">
    <citation type="submission" date="2015-01" db="EMBL/GenBank/DDBJ databases">
        <title>Evolution of Trichinella species and genotypes.</title>
        <authorList>
            <person name="Korhonen P.K."/>
            <person name="Edoardo P."/>
            <person name="Giuseppe L.R."/>
            <person name="Gasser R.B."/>
        </authorList>
    </citation>
    <scope>NUCLEOTIDE SEQUENCE [LARGE SCALE GENOMIC DNA]</scope>
    <source>
        <strain evidence="1">ISS141</strain>
    </source>
</reference>
<name>A0A0V0YFA1_TRIPS</name>
<protein>
    <submittedName>
        <fullName evidence="1">Uncharacterized protein</fullName>
    </submittedName>
</protein>
<dbReference type="AlphaFoldDB" id="A0A0V0YFA1"/>